<evidence type="ECO:0000256" key="3">
    <source>
        <dbReference type="ARBA" id="ARBA00022692"/>
    </source>
</evidence>
<dbReference type="GO" id="GO:0005886">
    <property type="term" value="C:plasma membrane"/>
    <property type="evidence" value="ECO:0007669"/>
    <property type="project" value="UniProtKB-SubCell"/>
</dbReference>
<keyword evidence="4 6" id="KW-1133">Transmembrane helix</keyword>
<dbReference type="Proteomes" id="UP000236723">
    <property type="component" value="Unassembled WGS sequence"/>
</dbReference>
<evidence type="ECO:0000256" key="1">
    <source>
        <dbReference type="ARBA" id="ARBA00004651"/>
    </source>
</evidence>
<dbReference type="AlphaFoldDB" id="A0A1H6D6V6"/>
<feature type="transmembrane region" description="Helical" evidence="6">
    <location>
        <begin position="232"/>
        <end position="249"/>
    </location>
</feature>
<keyword evidence="8" id="KW-1185">Reference proteome</keyword>
<proteinExistence type="predicted"/>
<keyword evidence="3 6" id="KW-0812">Transmembrane</keyword>
<evidence type="ECO:0000313" key="7">
    <source>
        <dbReference type="EMBL" id="SEG80475.1"/>
    </source>
</evidence>
<protein>
    <submittedName>
        <fullName evidence="7">Uncharacterized membrane protein YbhN, UPF0104 family</fullName>
    </submittedName>
</protein>
<evidence type="ECO:0000256" key="5">
    <source>
        <dbReference type="ARBA" id="ARBA00023136"/>
    </source>
</evidence>
<dbReference type="InterPro" id="IPR022791">
    <property type="entry name" value="L-PG_synthase/AglD"/>
</dbReference>
<dbReference type="PANTHER" id="PTHR39087:SF2">
    <property type="entry name" value="UPF0104 MEMBRANE PROTEIN MJ1595"/>
    <property type="match status" value="1"/>
</dbReference>
<evidence type="ECO:0000256" key="6">
    <source>
        <dbReference type="SAM" id="Phobius"/>
    </source>
</evidence>
<keyword evidence="2" id="KW-1003">Cell membrane</keyword>
<comment type="subcellular location">
    <subcellularLocation>
        <location evidence="1">Cell membrane</location>
        <topology evidence="1">Multi-pass membrane protein</topology>
    </subcellularLocation>
</comment>
<keyword evidence="5 6" id="KW-0472">Membrane</keyword>
<name>A0A1H6D6V6_9ACTN</name>
<dbReference type="Pfam" id="PF03706">
    <property type="entry name" value="LPG_synthase_TM"/>
    <property type="match status" value="1"/>
</dbReference>
<dbReference type="PANTHER" id="PTHR39087">
    <property type="entry name" value="UPF0104 MEMBRANE PROTEIN MJ1595"/>
    <property type="match status" value="1"/>
</dbReference>
<feature type="transmembrane region" description="Helical" evidence="6">
    <location>
        <begin position="147"/>
        <end position="168"/>
    </location>
</feature>
<evidence type="ECO:0000313" key="8">
    <source>
        <dbReference type="Proteomes" id="UP000236723"/>
    </source>
</evidence>
<evidence type="ECO:0000256" key="2">
    <source>
        <dbReference type="ARBA" id="ARBA00022475"/>
    </source>
</evidence>
<organism evidence="7 8">
    <name type="scientific">Thermomonospora echinospora</name>
    <dbReference type="NCBI Taxonomy" id="1992"/>
    <lineage>
        <taxon>Bacteria</taxon>
        <taxon>Bacillati</taxon>
        <taxon>Actinomycetota</taxon>
        <taxon>Actinomycetes</taxon>
        <taxon>Streptosporangiales</taxon>
        <taxon>Thermomonosporaceae</taxon>
        <taxon>Thermomonospora</taxon>
    </lineage>
</organism>
<sequence length="314" mass="30734">MAALAALFAGLAVAVTGTAGQVRACLTAPADVHWAFLVCLGVLSALHYVLAAVTLRAVAGGGLPFGTTLGVQFTAAAANRLTPGGLGAAAVNTRYLVCRGIPAARAVTSVAVMQAAGAVADLLLLLVIVALSGGGALRVLASRAGAAAGALPVVPALVLSAVLALAAVTYGRRALRSRAFAHAVAGCAGLLRRPRDLVLTLLASASTTLVMALAMAVSALAVPGTGVTPADLWVLVTAYLVGAAAGAALPSPGGVGGTEAALVAALTALGVAAGPALQAVLLFRAVTYWAPVPVGLVTARALRGHEENAGMRKK</sequence>
<dbReference type="EMBL" id="FNVO01000013">
    <property type="protein sequence ID" value="SEG80475.1"/>
    <property type="molecule type" value="Genomic_DNA"/>
</dbReference>
<reference evidence="8" key="1">
    <citation type="submission" date="2016-10" db="EMBL/GenBank/DDBJ databases">
        <authorList>
            <person name="Varghese N."/>
            <person name="Submissions S."/>
        </authorList>
    </citation>
    <scope>NUCLEOTIDE SEQUENCE [LARGE SCALE GENOMIC DNA]</scope>
    <source>
        <strain evidence="8">DSM 43163</strain>
    </source>
</reference>
<feature type="transmembrane region" description="Helical" evidence="6">
    <location>
        <begin position="261"/>
        <end position="283"/>
    </location>
</feature>
<feature type="transmembrane region" description="Helical" evidence="6">
    <location>
        <begin position="197"/>
        <end position="220"/>
    </location>
</feature>
<evidence type="ECO:0000256" key="4">
    <source>
        <dbReference type="ARBA" id="ARBA00022989"/>
    </source>
</evidence>
<accession>A0A1H6D6V6</accession>
<feature type="transmembrane region" description="Helical" evidence="6">
    <location>
        <begin position="34"/>
        <end position="55"/>
    </location>
</feature>
<gene>
    <name evidence="7" type="ORF">SAMN04489712_11388</name>
</gene>